<name>M4ZQH3_9ACTN</name>
<protein>
    <submittedName>
        <fullName evidence="1">Putative TmrB-like protein</fullName>
    </submittedName>
</protein>
<proteinExistence type="predicted"/>
<evidence type="ECO:0000313" key="1">
    <source>
        <dbReference type="EMBL" id="BAM98977.1"/>
    </source>
</evidence>
<dbReference type="AlphaFoldDB" id="M4ZQH3"/>
<sequence length="189" mass="21060">MIVIVTGPWALPRTRIARLAAGQAGGVEVVDGEQLGFALMEFRDDLPDNFQEDAVWEGLFTSLCVHTARRGGGTGVLAPMNVHSSERLSRIRSDIASHGEVVRVVGLRSSRDHCERLADSYTFFERESEDYRRVRDWQLGRLDEYLEFVEDPKAPVDHWIDLAPDAPAERVASSIAQAVTRLAAAEVDR</sequence>
<dbReference type="Gene3D" id="3.40.50.300">
    <property type="entry name" value="P-loop containing nucleotide triphosphate hydrolases"/>
    <property type="match status" value="1"/>
</dbReference>
<organism evidence="1">
    <name type="scientific">Streptosporangium amethystogenes</name>
    <dbReference type="NCBI Taxonomy" id="2002"/>
    <lineage>
        <taxon>Bacteria</taxon>
        <taxon>Bacillati</taxon>
        <taxon>Actinomycetota</taxon>
        <taxon>Actinomycetes</taxon>
        <taxon>Streptosporangiales</taxon>
        <taxon>Streptosporangiaceae</taxon>
        <taxon>Streptosporangium</taxon>
    </lineage>
</organism>
<dbReference type="InterPro" id="IPR027417">
    <property type="entry name" value="P-loop_NTPase"/>
</dbReference>
<dbReference type="EMBL" id="AB746937">
    <property type="protein sequence ID" value="BAM98977.1"/>
    <property type="molecule type" value="Genomic_DNA"/>
</dbReference>
<reference evidence="1" key="1">
    <citation type="journal article" date="2013" name="Med. Chem. Commun.">
        <title>The muraminomicin biosynthetic gene cluster and enzymatic formation of the 2-deoxyaminoribosyl appendage.</title>
        <authorList>
            <person name="Chi X."/>
            <person name="Baba S."/>
            <person name="Tibrewal N."/>
            <person name="Funabashi M."/>
            <person name="Nonaka K."/>
            <person name="Van Lanen S.G."/>
        </authorList>
    </citation>
    <scope>NUCLEOTIDE SEQUENCE</scope>
    <source>
        <strain evidence="1">SANK 60709</strain>
    </source>
</reference>
<gene>
    <name evidence="1" type="primary">mra16</name>
</gene>
<accession>M4ZQH3</accession>